<dbReference type="EMBL" id="MUJZ01019246">
    <property type="protein sequence ID" value="OTF80249.1"/>
    <property type="molecule type" value="Genomic_DNA"/>
</dbReference>
<organism evidence="1 2">
    <name type="scientific">Euroglyphus maynei</name>
    <name type="common">Mayne's house dust mite</name>
    <dbReference type="NCBI Taxonomy" id="6958"/>
    <lineage>
        <taxon>Eukaryota</taxon>
        <taxon>Metazoa</taxon>
        <taxon>Ecdysozoa</taxon>
        <taxon>Arthropoda</taxon>
        <taxon>Chelicerata</taxon>
        <taxon>Arachnida</taxon>
        <taxon>Acari</taxon>
        <taxon>Acariformes</taxon>
        <taxon>Sarcoptiformes</taxon>
        <taxon>Astigmata</taxon>
        <taxon>Psoroptidia</taxon>
        <taxon>Analgoidea</taxon>
        <taxon>Pyroglyphidae</taxon>
        <taxon>Pyroglyphinae</taxon>
        <taxon>Euroglyphus</taxon>
    </lineage>
</organism>
<evidence type="ECO:0000313" key="1">
    <source>
        <dbReference type="EMBL" id="OTF80249.1"/>
    </source>
</evidence>
<dbReference type="AlphaFoldDB" id="A0A1Y3BH40"/>
<keyword evidence="2" id="KW-1185">Reference proteome</keyword>
<protein>
    <submittedName>
        <fullName evidence="1">Uncharacterized protein</fullName>
    </submittedName>
</protein>
<comment type="caution">
    <text evidence="1">The sequence shown here is derived from an EMBL/GenBank/DDBJ whole genome shotgun (WGS) entry which is preliminary data.</text>
</comment>
<reference evidence="1 2" key="1">
    <citation type="submission" date="2017-03" db="EMBL/GenBank/DDBJ databases">
        <title>Genome Survey of Euroglyphus maynei.</title>
        <authorList>
            <person name="Arlian L.G."/>
            <person name="Morgan M.S."/>
            <person name="Rider S.D."/>
        </authorList>
    </citation>
    <scope>NUCLEOTIDE SEQUENCE [LARGE SCALE GENOMIC DNA]</scope>
    <source>
        <strain evidence="1">Arlian Lab</strain>
        <tissue evidence="1">Whole body</tissue>
    </source>
</reference>
<gene>
    <name evidence="1" type="ORF">BLA29_004713</name>
</gene>
<sequence>MSDFMDLEKWLSNHLEIKDDSGGDSDHHETLSIDKFSIKIYQSAPALLDKISSIENDFTLLYPMALQNNTWYDDGQVRISVAEKMMAKLSQLKPMAISTEISNLKFQRRLQALNLILTKTELQNQKLPKLCHYHVINCTKVSILSCFHDVLVEIINGTPFLLLTNLYSTIPIVMLREMFIECGGPASVFGHLIDFRTSNIRQQIGTYMLTETADIHSALDNLFDVYIVSNVSCIKVFVQESLKPKIKTIIEQKLKNQYKMNLLQ</sequence>
<proteinExistence type="predicted"/>
<accession>A0A1Y3BH40</accession>
<name>A0A1Y3BH40_EURMA</name>
<evidence type="ECO:0000313" key="2">
    <source>
        <dbReference type="Proteomes" id="UP000194236"/>
    </source>
</evidence>
<dbReference type="OrthoDB" id="7487983at2759"/>
<dbReference type="Proteomes" id="UP000194236">
    <property type="component" value="Unassembled WGS sequence"/>
</dbReference>